<dbReference type="GO" id="GO:0009254">
    <property type="term" value="P:peptidoglycan turnover"/>
    <property type="evidence" value="ECO:0007669"/>
    <property type="project" value="InterPro"/>
</dbReference>
<accession>A0A0A2VEW7</accession>
<protein>
    <recommendedName>
        <fullName evidence="2">3D domain-containing protein</fullName>
    </recommendedName>
</protein>
<feature type="domain" description="3D" evidence="2">
    <location>
        <begin position="125"/>
        <end position="185"/>
    </location>
</feature>
<evidence type="ECO:0000313" key="4">
    <source>
        <dbReference type="Proteomes" id="UP000030153"/>
    </source>
</evidence>
<sequence>MKTIMMPAILFLIAFGFINILISNHQVVQAQSVEMKEQHQEDPTLLYQNHDINKQITLKEKKGVSRFLKTPVQAHTSSEKGQAIESKKAYKKEITVEATAYTAYCEGCSGITRTGINLLENPNLKVIAVDPNVIPLGTKVYIEGYGTAVAGDIGSAIKGNRIDIYMKNKEDALDYGRRTIKIKIIS</sequence>
<dbReference type="EMBL" id="AVBG01000003">
    <property type="protein sequence ID" value="KGP92185.1"/>
    <property type="molecule type" value="Genomic_DNA"/>
</dbReference>
<dbReference type="Pfam" id="PF06725">
    <property type="entry name" value="3D"/>
    <property type="match status" value="1"/>
</dbReference>
<dbReference type="Proteomes" id="UP000030153">
    <property type="component" value="Unassembled WGS sequence"/>
</dbReference>
<keyword evidence="4" id="KW-1185">Reference proteome</keyword>
<dbReference type="AlphaFoldDB" id="A0A0A2VEW7"/>
<name>A0A0A2VEW7_9BACI</name>
<dbReference type="InterPro" id="IPR036908">
    <property type="entry name" value="RlpA-like_sf"/>
</dbReference>
<dbReference type="InterPro" id="IPR051933">
    <property type="entry name" value="Resuscitation_pf_RpfB"/>
</dbReference>
<dbReference type="SUPFAM" id="SSF50685">
    <property type="entry name" value="Barwin-like endoglucanases"/>
    <property type="match status" value="1"/>
</dbReference>
<gene>
    <name evidence="3" type="ORF">N780_01045</name>
</gene>
<dbReference type="Gene3D" id="2.40.40.10">
    <property type="entry name" value="RlpA-like domain"/>
    <property type="match status" value="1"/>
</dbReference>
<evidence type="ECO:0000313" key="3">
    <source>
        <dbReference type="EMBL" id="KGP92185.1"/>
    </source>
</evidence>
<dbReference type="CDD" id="cd22786">
    <property type="entry name" value="DPBB_YuiC-like"/>
    <property type="match status" value="1"/>
</dbReference>
<evidence type="ECO:0000259" key="2">
    <source>
        <dbReference type="Pfam" id="PF06725"/>
    </source>
</evidence>
<reference evidence="3 4" key="1">
    <citation type="submission" date="2013-08" db="EMBL/GenBank/DDBJ databases">
        <title>Genome of Pontibacillus chungwhensis.</title>
        <authorList>
            <person name="Wang Q."/>
            <person name="Wang G."/>
        </authorList>
    </citation>
    <scope>NUCLEOTIDE SEQUENCE [LARGE SCALE GENOMIC DNA]</scope>
    <source>
        <strain evidence="3 4">BH030062</strain>
    </source>
</reference>
<dbReference type="InterPro" id="IPR010611">
    <property type="entry name" value="3D_dom"/>
</dbReference>
<dbReference type="PANTHER" id="PTHR39160">
    <property type="entry name" value="CELL WALL-BINDING PROTEIN YOCH"/>
    <property type="match status" value="1"/>
</dbReference>
<dbReference type="STRING" id="1385513.N780_01045"/>
<dbReference type="PANTHER" id="PTHR39160:SF4">
    <property type="entry name" value="RESUSCITATION-PROMOTING FACTOR RPFB"/>
    <property type="match status" value="1"/>
</dbReference>
<organism evidence="3 4">
    <name type="scientific">Pontibacillus chungwhensis BH030062</name>
    <dbReference type="NCBI Taxonomy" id="1385513"/>
    <lineage>
        <taxon>Bacteria</taxon>
        <taxon>Bacillati</taxon>
        <taxon>Bacillota</taxon>
        <taxon>Bacilli</taxon>
        <taxon>Bacillales</taxon>
        <taxon>Bacillaceae</taxon>
        <taxon>Pontibacillus</taxon>
    </lineage>
</organism>
<dbReference type="GO" id="GO:0019867">
    <property type="term" value="C:outer membrane"/>
    <property type="evidence" value="ECO:0007669"/>
    <property type="project" value="InterPro"/>
</dbReference>
<comment type="caution">
    <text evidence="3">The sequence shown here is derived from an EMBL/GenBank/DDBJ whole genome shotgun (WGS) entry which is preliminary data.</text>
</comment>
<proteinExistence type="predicted"/>
<evidence type="ECO:0000256" key="1">
    <source>
        <dbReference type="ARBA" id="ARBA00022729"/>
    </source>
</evidence>
<dbReference type="eggNOG" id="COG3584">
    <property type="taxonomic scope" value="Bacteria"/>
</dbReference>
<keyword evidence="1" id="KW-0732">Signal</keyword>
<dbReference type="GO" id="GO:0004553">
    <property type="term" value="F:hydrolase activity, hydrolyzing O-glycosyl compounds"/>
    <property type="evidence" value="ECO:0007669"/>
    <property type="project" value="InterPro"/>
</dbReference>